<dbReference type="InterPro" id="IPR042176">
    <property type="entry name" value="Pantoate_ligase_C"/>
</dbReference>
<keyword evidence="4 8" id="KW-0566">Pantothenate biosynthesis</keyword>
<dbReference type="Proteomes" id="UP001062263">
    <property type="component" value="Chromosome"/>
</dbReference>
<dbReference type="EC" id="6.3.2.1" evidence="8"/>
<dbReference type="Gene3D" id="3.30.1300.10">
    <property type="entry name" value="Pantoate-beta-alanine ligase, C-terminal domain"/>
    <property type="match status" value="1"/>
</dbReference>
<dbReference type="SUPFAM" id="SSF52374">
    <property type="entry name" value="Nucleotidylyl transferase"/>
    <property type="match status" value="1"/>
</dbReference>
<dbReference type="PANTHER" id="PTHR21299">
    <property type="entry name" value="CYTIDYLATE KINASE/PANTOATE-BETA-ALANINE LIGASE"/>
    <property type="match status" value="1"/>
</dbReference>
<keyword evidence="3 8" id="KW-0436">Ligase</keyword>
<evidence type="ECO:0000256" key="1">
    <source>
        <dbReference type="ARBA" id="ARBA00004990"/>
    </source>
</evidence>
<dbReference type="CDD" id="cd00560">
    <property type="entry name" value="PanC"/>
    <property type="match status" value="1"/>
</dbReference>
<keyword evidence="6 8" id="KW-0067">ATP-binding</keyword>
<reference evidence="9" key="1">
    <citation type="submission" date="2022-06" db="EMBL/GenBank/DDBJ databases">
        <title>Akkermansia biwalacus sp. nov., an anaerobic mucin-degrading bacterium isolated from human intestine.</title>
        <authorList>
            <person name="Kobayashi Y."/>
            <person name="Inoue S."/>
            <person name="Kawahara T."/>
            <person name="Kohda N."/>
        </authorList>
    </citation>
    <scope>NUCLEOTIDE SEQUENCE</scope>
    <source>
        <strain evidence="9">WON2089</strain>
    </source>
</reference>
<dbReference type="Pfam" id="PF02569">
    <property type="entry name" value="Pantoate_ligase"/>
    <property type="match status" value="1"/>
</dbReference>
<dbReference type="InterPro" id="IPR014729">
    <property type="entry name" value="Rossmann-like_a/b/a_fold"/>
</dbReference>
<feature type="binding site" evidence="8">
    <location>
        <begin position="152"/>
        <end position="155"/>
    </location>
    <ligand>
        <name>ATP</name>
        <dbReference type="ChEBI" id="CHEBI:30616"/>
    </ligand>
</feature>
<evidence type="ECO:0000256" key="2">
    <source>
        <dbReference type="ARBA" id="ARBA00009256"/>
    </source>
</evidence>
<protein>
    <recommendedName>
        <fullName evidence="8">Pantothenate synthetase</fullName>
        <shortName evidence="8">PS</shortName>
        <ecNumber evidence="8">6.3.2.1</ecNumber>
    </recommendedName>
    <alternativeName>
        <fullName evidence="8">Pantoate--beta-alanine ligase</fullName>
    </alternativeName>
    <alternativeName>
        <fullName evidence="8">Pantoate-activating enzyme</fullName>
    </alternativeName>
</protein>
<feature type="binding site" evidence="8">
    <location>
        <position position="181"/>
    </location>
    <ligand>
        <name>ATP</name>
        <dbReference type="ChEBI" id="CHEBI:30616"/>
    </ligand>
</feature>
<comment type="subunit">
    <text evidence="8">Homodimer.</text>
</comment>
<comment type="catalytic activity">
    <reaction evidence="7 8">
        <text>(R)-pantoate + beta-alanine + ATP = (R)-pantothenate + AMP + diphosphate + H(+)</text>
        <dbReference type="Rhea" id="RHEA:10912"/>
        <dbReference type="ChEBI" id="CHEBI:15378"/>
        <dbReference type="ChEBI" id="CHEBI:15980"/>
        <dbReference type="ChEBI" id="CHEBI:29032"/>
        <dbReference type="ChEBI" id="CHEBI:30616"/>
        <dbReference type="ChEBI" id="CHEBI:33019"/>
        <dbReference type="ChEBI" id="CHEBI:57966"/>
        <dbReference type="ChEBI" id="CHEBI:456215"/>
        <dbReference type="EC" id="6.3.2.1"/>
    </reaction>
</comment>
<dbReference type="NCBIfam" id="TIGR00125">
    <property type="entry name" value="cyt_tran_rel"/>
    <property type="match status" value="1"/>
</dbReference>
<feature type="binding site" evidence="8">
    <location>
        <begin position="32"/>
        <end position="39"/>
    </location>
    <ligand>
        <name>ATP</name>
        <dbReference type="ChEBI" id="CHEBI:30616"/>
    </ligand>
</feature>
<evidence type="ECO:0000256" key="3">
    <source>
        <dbReference type="ARBA" id="ARBA00022598"/>
    </source>
</evidence>
<gene>
    <name evidence="8 9" type="primary">panC</name>
    <name evidence="9" type="ORF">Abiwalacus_14480</name>
</gene>
<dbReference type="InterPro" id="IPR004821">
    <property type="entry name" value="Cyt_trans-like"/>
</dbReference>
<comment type="similarity">
    <text evidence="2 8">Belongs to the pantothenate synthetase family.</text>
</comment>
<organism evidence="9 10">
    <name type="scientific">Akkermansia biwaensis</name>
    <dbReference type="NCBI Taxonomy" id="2946555"/>
    <lineage>
        <taxon>Bacteria</taxon>
        <taxon>Pseudomonadati</taxon>
        <taxon>Verrucomicrobiota</taxon>
        <taxon>Verrucomicrobiia</taxon>
        <taxon>Verrucomicrobiales</taxon>
        <taxon>Akkermansiaceae</taxon>
        <taxon>Akkermansia</taxon>
    </lineage>
</organism>
<accession>A0ABM7ZGR4</accession>
<keyword evidence="5 8" id="KW-0547">Nucleotide-binding</keyword>
<feature type="binding site" evidence="8">
    <location>
        <position position="66"/>
    </location>
    <ligand>
        <name>beta-alanine</name>
        <dbReference type="ChEBI" id="CHEBI:57966"/>
    </ligand>
</feature>
<evidence type="ECO:0000256" key="8">
    <source>
        <dbReference type="HAMAP-Rule" id="MF_00158"/>
    </source>
</evidence>
<feature type="binding site" evidence="8">
    <location>
        <position position="158"/>
    </location>
    <ligand>
        <name>(R)-pantoate</name>
        <dbReference type="ChEBI" id="CHEBI:15980"/>
    </ligand>
</feature>
<dbReference type="Gene3D" id="3.40.50.620">
    <property type="entry name" value="HUPs"/>
    <property type="match status" value="1"/>
</dbReference>
<comment type="miscellaneous">
    <text evidence="8">The reaction proceeds by a bi uni uni bi ping pong mechanism.</text>
</comment>
<dbReference type="PANTHER" id="PTHR21299:SF1">
    <property type="entry name" value="PANTOATE--BETA-ALANINE LIGASE"/>
    <property type="match status" value="1"/>
</dbReference>
<evidence type="ECO:0000256" key="5">
    <source>
        <dbReference type="ARBA" id="ARBA00022741"/>
    </source>
</evidence>
<proteinExistence type="inferred from homology"/>
<evidence type="ECO:0000256" key="6">
    <source>
        <dbReference type="ARBA" id="ARBA00022840"/>
    </source>
</evidence>
<dbReference type="EMBL" id="AP025943">
    <property type="protein sequence ID" value="BDL43874.1"/>
    <property type="molecule type" value="Genomic_DNA"/>
</dbReference>
<keyword evidence="8" id="KW-0963">Cytoplasm</keyword>
<evidence type="ECO:0000313" key="10">
    <source>
        <dbReference type="Proteomes" id="UP001062263"/>
    </source>
</evidence>
<sequence>MRMQTFSTKAQLKGALSKHHRQNDPVILVPTMGALHSGHRSLLEQARKLAGEDGVVVASIFVNPIQFNNTSDLQTYPRTPEKDLELCEAAGVDYVFSPAPEEMYAGERSISVEEDFLSTTLCGASRPGHFSGVCTVLAKLFNLVQPTDAIFGKKDYQQLAIIRRMVRDLDIPVRIHGAEIVRHENGLAYSSRNARLSPEQKEQAVVIRKAMLQARDEFRSGTGVREVKDHAAAMIEAVPGTRIDYLEIVDAETMQPLEGNREPALMAAAVYFGDVRLIDNIEL</sequence>
<feature type="binding site" evidence="8">
    <location>
        <position position="66"/>
    </location>
    <ligand>
        <name>(R)-pantoate</name>
        <dbReference type="ChEBI" id="CHEBI:15980"/>
    </ligand>
</feature>
<feature type="binding site" evidence="8">
    <location>
        <begin position="189"/>
        <end position="192"/>
    </location>
    <ligand>
        <name>ATP</name>
        <dbReference type="ChEBI" id="CHEBI:30616"/>
    </ligand>
</feature>
<comment type="subcellular location">
    <subcellularLocation>
        <location evidence="8">Cytoplasm</location>
    </subcellularLocation>
</comment>
<keyword evidence="10" id="KW-1185">Reference proteome</keyword>
<dbReference type="InterPro" id="IPR003721">
    <property type="entry name" value="Pantoate_ligase"/>
</dbReference>
<evidence type="ECO:0000313" key="9">
    <source>
        <dbReference type="EMBL" id="BDL43874.1"/>
    </source>
</evidence>
<dbReference type="HAMAP" id="MF_00158">
    <property type="entry name" value="PanC"/>
    <property type="match status" value="1"/>
</dbReference>
<evidence type="ECO:0000256" key="7">
    <source>
        <dbReference type="ARBA" id="ARBA00048258"/>
    </source>
</evidence>
<feature type="active site" description="Proton donor" evidence="8">
    <location>
        <position position="39"/>
    </location>
</feature>
<name>A0ABM7ZGR4_9BACT</name>
<comment type="pathway">
    <text evidence="1 8">Cofactor biosynthesis; (R)-pantothenate biosynthesis; (R)-pantothenate from (R)-pantoate and beta-alanine: step 1/1.</text>
</comment>
<dbReference type="NCBIfam" id="TIGR00018">
    <property type="entry name" value="panC"/>
    <property type="match status" value="1"/>
</dbReference>
<comment type="function">
    <text evidence="8">Catalyzes the condensation of pantoate with beta-alanine in an ATP-dependent reaction via a pantoyl-adenylate intermediate.</text>
</comment>
<evidence type="ECO:0000256" key="4">
    <source>
        <dbReference type="ARBA" id="ARBA00022655"/>
    </source>
</evidence>